<keyword evidence="1" id="KW-1133">Transmembrane helix</keyword>
<feature type="transmembrane region" description="Helical" evidence="1">
    <location>
        <begin position="87"/>
        <end position="106"/>
    </location>
</feature>
<dbReference type="AlphaFoldDB" id="A0A8D8G6M1"/>
<protein>
    <submittedName>
        <fullName evidence="2">(northern house mosquito) hypothetical protein</fullName>
    </submittedName>
</protein>
<dbReference type="EMBL" id="HBUE01128861">
    <property type="protein sequence ID" value="CAG6495524.1"/>
    <property type="molecule type" value="Transcribed_RNA"/>
</dbReference>
<keyword evidence="1" id="KW-0472">Membrane</keyword>
<reference evidence="2" key="1">
    <citation type="submission" date="2021-05" db="EMBL/GenBank/DDBJ databases">
        <authorList>
            <person name="Alioto T."/>
            <person name="Alioto T."/>
            <person name="Gomez Garrido J."/>
        </authorList>
    </citation>
    <scope>NUCLEOTIDE SEQUENCE</scope>
</reference>
<accession>A0A8D8G6M1</accession>
<name>A0A8D8G6M1_CULPI</name>
<sequence length="120" mass="13014">MLHKHGAALLLFNMCPHTNRKKSSKKSAKLSTLADSLSVQPSSCVSECSLSRERSGNLINSSATCPPIKTGLRVRKENFASRLRSRYVTSVCLSATAAVSFVFYMVCAAACCRANQFLGH</sequence>
<evidence type="ECO:0000313" key="2">
    <source>
        <dbReference type="EMBL" id="CAG6495524.1"/>
    </source>
</evidence>
<organism evidence="2">
    <name type="scientific">Culex pipiens</name>
    <name type="common">House mosquito</name>
    <dbReference type="NCBI Taxonomy" id="7175"/>
    <lineage>
        <taxon>Eukaryota</taxon>
        <taxon>Metazoa</taxon>
        <taxon>Ecdysozoa</taxon>
        <taxon>Arthropoda</taxon>
        <taxon>Hexapoda</taxon>
        <taxon>Insecta</taxon>
        <taxon>Pterygota</taxon>
        <taxon>Neoptera</taxon>
        <taxon>Endopterygota</taxon>
        <taxon>Diptera</taxon>
        <taxon>Nematocera</taxon>
        <taxon>Culicoidea</taxon>
        <taxon>Culicidae</taxon>
        <taxon>Culicinae</taxon>
        <taxon>Culicini</taxon>
        <taxon>Culex</taxon>
        <taxon>Culex</taxon>
    </lineage>
</organism>
<evidence type="ECO:0000256" key="1">
    <source>
        <dbReference type="SAM" id="Phobius"/>
    </source>
</evidence>
<proteinExistence type="predicted"/>
<keyword evidence="1" id="KW-0812">Transmembrane</keyword>
<dbReference type="EMBL" id="HBUE01128862">
    <property type="protein sequence ID" value="CAG6495525.1"/>
    <property type="molecule type" value="Transcribed_RNA"/>
</dbReference>